<name>A0ACC0CCA6_CATRO</name>
<sequence length="170" mass="19293">MAIGSVMYSMISTRPDIAFSISLLSRLMSNPRRDHWTALKWLLRYLNETLDRGLHYHNWSDFELIGFVDYDFAGDKDGRKSTTSYFFTLAGNCISWKSQLQPVVALSTTEAEYITATEAIKEAIWLQERGLPVTLVTTEADFEGAISDLPIAYSWRLDVALPLLDNRSST</sequence>
<dbReference type="Proteomes" id="UP001060085">
    <property type="component" value="Linkage Group LG01"/>
</dbReference>
<keyword evidence="2" id="KW-1185">Reference proteome</keyword>
<comment type="caution">
    <text evidence="1">The sequence shown here is derived from an EMBL/GenBank/DDBJ whole genome shotgun (WGS) entry which is preliminary data.</text>
</comment>
<protein>
    <submittedName>
        <fullName evidence="1">Uncharacterized protein</fullName>
    </submittedName>
</protein>
<proteinExistence type="predicted"/>
<dbReference type="EMBL" id="CM044701">
    <property type="protein sequence ID" value="KAI5682579.1"/>
    <property type="molecule type" value="Genomic_DNA"/>
</dbReference>
<gene>
    <name evidence="1" type="ORF">M9H77_03807</name>
</gene>
<organism evidence="1 2">
    <name type="scientific">Catharanthus roseus</name>
    <name type="common">Madagascar periwinkle</name>
    <name type="synonym">Vinca rosea</name>
    <dbReference type="NCBI Taxonomy" id="4058"/>
    <lineage>
        <taxon>Eukaryota</taxon>
        <taxon>Viridiplantae</taxon>
        <taxon>Streptophyta</taxon>
        <taxon>Embryophyta</taxon>
        <taxon>Tracheophyta</taxon>
        <taxon>Spermatophyta</taxon>
        <taxon>Magnoliopsida</taxon>
        <taxon>eudicotyledons</taxon>
        <taxon>Gunneridae</taxon>
        <taxon>Pentapetalae</taxon>
        <taxon>asterids</taxon>
        <taxon>lamiids</taxon>
        <taxon>Gentianales</taxon>
        <taxon>Apocynaceae</taxon>
        <taxon>Rauvolfioideae</taxon>
        <taxon>Vinceae</taxon>
        <taxon>Catharanthinae</taxon>
        <taxon>Catharanthus</taxon>
    </lineage>
</organism>
<evidence type="ECO:0000313" key="2">
    <source>
        <dbReference type="Proteomes" id="UP001060085"/>
    </source>
</evidence>
<evidence type="ECO:0000313" key="1">
    <source>
        <dbReference type="EMBL" id="KAI5682579.1"/>
    </source>
</evidence>
<accession>A0ACC0CCA6</accession>
<reference evidence="2" key="1">
    <citation type="journal article" date="2023" name="Nat. Plants">
        <title>Single-cell RNA sequencing provides a high-resolution roadmap for understanding the multicellular compartmentation of specialized metabolism.</title>
        <authorList>
            <person name="Sun S."/>
            <person name="Shen X."/>
            <person name="Li Y."/>
            <person name="Li Y."/>
            <person name="Wang S."/>
            <person name="Li R."/>
            <person name="Zhang H."/>
            <person name="Shen G."/>
            <person name="Guo B."/>
            <person name="Wei J."/>
            <person name="Xu J."/>
            <person name="St-Pierre B."/>
            <person name="Chen S."/>
            <person name="Sun C."/>
        </authorList>
    </citation>
    <scope>NUCLEOTIDE SEQUENCE [LARGE SCALE GENOMIC DNA]</scope>
</reference>